<dbReference type="AlphaFoldDB" id="A0A6B2L7V6"/>
<dbReference type="EMBL" id="GIBP01004021">
    <property type="protein sequence ID" value="NDV32990.1"/>
    <property type="molecule type" value="Transcribed_RNA"/>
</dbReference>
<dbReference type="SUPFAM" id="SSF47923">
    <property type="entry name" value="Ypt/Rab-GAP domain of gyp1p"/>
    <property type="match status" value="2"/>
</dbReference>
<dbReference type="PANTHER" id="PTHR22957">
    <property type="entry name" value="TBC1 DOMAIN FAMILY MEMBER GTPASE-ACTIVATING PROTEIN"/>
    <property type="match status" value="1"/>
</dbReference>
<dbReference type="GO" id="GO:0005096">
    <property type="term" value="F:GTPase activator activity"/>
    <property type="evidence" value="ECO:0007669"/>
    <property type="project" value="UniProtKB-KW"/>
</dbReference>
<evidence type="ECO:0000259" key="2">
    <source>
        <dbReference type="PROSITE" id="PS50086"/>
    </source>
</evidence>
<keyword evidence="1" id="KW-0343">GTPase activation</keyword>
<dbReference type="Pfam" id="PF00566">
    <property type="entry name" value="RabGAP-TBC"/>
    <property type="match status" value="1"/>
</dbReference>
<dbReference type="SMART" id="SM00164">
    <property type="entry name" value="TBC"/>
    <property type="match status" value="1"/>
</dbReference>
<reference evidence="3" key="1">
    <citation type="journal article" date="2020" name="J. Eukaryot. Microbiol.">
        <title>De novo Sequencing, Assembly and Annotation of the Transcriptome for the Free-Living Testate Amoeba Arcella intermedia.</title>
        <authorList>
            <person name="Ribeiro G.M."/>
            <person name="Porfirio-Sousa A.L."/>
            <person name="Maurer-Alcala X.X."/>
            <person name="Katz L.A."/>
            <person name="Lahr D.J.G."/>
        </authorList>
    </citation>
    <scope>NUCLEOTIDE SEQUENCE</scope>
</reference>
<evidence type="ECO:0000313" key="3">
    <source>
        <dbReference type="EMBL" id="NDV32990.1"/>
    </source>
</evidence>
<dbReference type="InterPro" id="IPR000195">
    <property type="entry name" value="Rab-GAP-TBC_dom"/>
</dbReference>
<dbReference type="Gene3D" id="1.10.8.270">
    <property type="entry name" value="putative rabgap domain of human tbc1 domain family member 14 like domains"/>
    <property type="match status" value="1"/>
</dbReference>
<dbReference type="PANTHER" id="PTHR22957:SF502">
    <property type="entry name" value="SMALL G PROTEIN SIGNALING MODULATOR 2-RELATED"/>
    <property type="match status" value="1"/>
</dbReference>
<feature type="domain" description="Rab-GAP TBC" evidence="2">
    <location>
        <begin position="52"/>
        <end position="262"/>
    </location>
</feature>
<dbReference type="PROSITE" id="PS50086">
    <property type="entry name" value="TBC_RABGAP"/>
    <property type="match status" value="1"/>
</dbReference>
<organism evidence="3">
    <name type="scientific">Arcella intermedia</name>
    <dbReference type="NCBI Taxonomy" id="1963864"/>
    <lineage>
        <taxon>Eukaryota</taxon>
        <taxon>Amoebozoa</taxon>
        <taxon>Tubulinea</taxon>
        <taxon>Elardia</taxon>
        <taxon>Arcellinida</taxon>
        <taxon>Sphaerothecina</taxon>
        <taxon>Arcellidae</taxon>
        <taxon>Arcella</taxon>
    </lineage>
</organism>
<accession>A0A6B2L7V6</accession>
<evidence type="ECO:0000256" key="1">
    <source>
        <dbReference type="ARBA" id="ARBA00022468"/>
    </source>
</evidence>
<dbReference type="Gene3D" id="1.10.472.80">
    <property type="entry name" value="Ypt/Rab-GAP domain of gyp1p, domain 3"/>
    <property type="match status" value="1"/>
</dbReference>
<dbReference type="InterPro" id="IPR035969">
    <property type="entry name" value="Rab-GAP_TBC_sf"/>
</dbReference>
<protein>
    <recommendedName>
        <fullName evidence="2">Rab-GAP TBC domain-containing protein</fullName>
    </recommendedName>
</protein>
<sequence length="334" mass="40209">MLDTDEILTTSPTLPQIEREKPLSELEWKNAFDKDGKIVDPKAIKKRIFYGGVEDSIRIEVWKFLLGYYTWESTETERKLIREQKHQNYDIVRNQWQSIIPDQEKNFSKFRNRRSKIERDVVRTDRSDPNFESLESQYIIWLRKILITYCFFNWDIGYVQGMNDLVAVILVIQNDEADGFWCFKGMMDKFGKHFSKDQNGILTQLEKLRKLMSFLDPQFYKYLGDIDALKFFFVYRWILIVFRREFSLEQVKILWEAILTDYYHKDFMLFFATAILMKEKERIISEGMNFDSILKHITLLSEKMDAVELLNNATKLYYHFDQTTDEEVKSYIFN</sequence>
<proteinExistence type="predicted"/>
<name>A0A6B2L7V6_9EUKA</name>